<dbReference type="CTD" id="36346622"/>
<keyword evidence="2" id="KW-1185">Reference proteome</keyword>
<gene>
    <name evidence="1" type="ORF">EGR_10907</name>
</gene>
<dbReference type="Proteomes" id="UP000019149">
    <property type="component" value="Unassembled WGS sequence"/>
</dbReference>
<name>W6TZR1_ECHGR</name>
<sequence length="350" mass="39916">MCMCKLLIDLLENVVPFEEIILFVVVLIPFPQCEVTVEYRVRSDHHEETQHGIFKHSDNVLFACAFSLPFGQITSEDIRQSCLHYTMQICEIITQNASTPLGALLLTIEKAIMKHALGRCSAFTWRLFQVRFGLLLSCKKLCDSTISGFKTQFYQSHKLWFELQVAHDVSEVSSVLCVRNAVRRMCGVGPCLHMWICFSGYGLGDVQYQCKEKNGQNNWFAWSFFLVLQLQAEGNHFEVASVTGQQFSCIVPKFADWWTYELCMGKEVLQHHKDKDCIVSSTKPRNACRCLRLENCSIWIVHNRCINFVKTVGNNFDLINNTLPDMTFLQLTSVAANFAERGCGSVSSFV</sequence>
<dbReference type="AlphaFoldDB" id="W6TZR1"/>
<dbReference type="EMBL" id="APAU02000299">
    <property type="protein sequence ID" value="EUB54233.1"/>
    <property type="molecule type" value="Genomic_DNA"/>
</dbReference>
<dbReference type="SMR" id="W6TZR1"/>
<comment type="caution">
    <text evidence="1">The sequence shown here is derived from an EMBL/GenBank/DDBJ whole genome shotgun (WGS) entry which is preliminary data.</text>
</comment>
<evidence type="ECO:0000313" key="2">
    <source>
        <dbReference type="Proteomes" id="UP000019149"/>
    </source>
</evidence>
<evidence type="ECO:0000313" key="1">
    <source>
        <dbReference type="EMBL" id="EUB54233.1"/>
    </source>
</evidence>
<reference evidence="1 2" key="1">
    <citation type="journal article" date="2013" name="Nat. Genet.">
        <title>The genome of the hydatid tapeworm Echinococcus granulosus.</title>
        <authorList>
            <person name="Zheng H."/>
            <person name="Zhang W."/>
            <person name="Zhang L."/>
            <person name="Zhang Z."/>
            <person name="Li J."/>
            <person name="Lu G."/>
            <person name="Zhu Y."/>
            <person name="Wang Y."/>
            <person name="Huang Y."/>
            <person name="Liu J."/>
            <person name="Kang H."/>
            <person name="Chen J."/>
            <person name="Wang L."/>
            <person name="Chen A."/>
            <person name="Yu S."/>
            <person name="Gao Z."/>
            <person name="Jin L."/>
            <person name="Gu W."/>
            <person name="Wang Z."/>
            <person name="Zhao L."/>
            <person name="Shi B."/>
            <person name="Wen H."/>
            <person name="Lin R."/>
            <person name="Jones M.K."/>
            <person name="Brejova B."/>
            <person name="Vinar T."/>
            <person name="Zhao G."/>
            <person name="McManus D.P."/>
            <person name="Chen Z."/>
            <person name="Zhou Y."/>
            <person name="Wang S."/>
        </authorList>
    </citation>
    <scope>NUCLEOTIDE SEQUENCE [LARGE SCALE GENOMIC DNA]</scope>
</reference>
<dbReference type="OrthoDB" id="448954at2759"/>
<dbReference type="KEGG" id="egl:EGR_10907"/>
<dbReference type="RefSeq" id="XP_024345429.1">
    <property type="nucleotide sequence ID" value="XM_024500156.1"/>
</dbReference>
<accession>W6TZR1</accession>
<organism evidence="1 2">
    <name type="scientific">Echinococcus granulosus</name>
    <name type="common">Hydatid tapeworm</name>
    <dbReference type="NCBI Taxonomy" id="6210"/>
    <lineage>
        <taxon>Eukaryota</taxon>
        <taxon>Metazoa</taxon>
        <taxon>Spiralia</taxon>
        <taxon>Lophotrochozoa</taxon>
        <taxon>Platyhelminthes</taxon>
        <taxon>Cestoda</taxon>
        <taxon>Eucestoda</taxon>
        <taxon>Cyclophyllidea</taxon>
        <taxon>Taeniidae</taxon>
        <taxon>Echinococcus</taxon>
        <taxon>Echinococcus granulosus group</taxon>
    </lineage>
</organism>
<dbReference type="GeneID" id="36346622"/>
<protein>
    <submittedName>
        <fullName evidence="1">Uncharacterized protein</fullName>
    </submittedName>
</protein>
<proteinExistence type="predicted"/>